<evidence type="ECO:0000259" key="2">
    <source>
        <dbReference type="Pfam" id="PF13439"/>
    </source>
</evidence>
<dbReference type="OrthoDB" id="9787617at2"/>
<gene>
    <name evidence="3" type="primary">pglJ</name>
    <name evidence="3" type="ORF">BN997_00631</name>
</gene>
<dbReference type="SUPFAM" id="SSF53756">
    <property type="entry name" value="UDP-Glycosyltransferase/glycogen phosphorylase"/>
    <property type="match status" value="1"/>
</dbReference>
<dbReference type="PANTHER" id="PTHR12526:SF630">
    <property type="entry name" value="GLYCOSYLTRANSFERASE"/>
    <property type="match status" value="1"/>
</dbReference>
<evidence type="ECO:0000259" key="1">
    <source>
        <dbReference type="Pfam" id="PF00534"/>
    </source>
</evidence>
<dbReference type="InterPro" id="IPR001296">
    <property type="entry name" value="Glyco_trans_1"/>
</dbReference>
<evidence type="ECO:0000313" key="3">
    <source>
        <dbReference type="EMBL" id="CEI80821.1"/>
    </source>
</evidence>
<reference evidence="3 4" key="1">
    <citation type="submission" date="2014-11" db="EMBL/GenBank/DDBJ databases">
        <authorList>
            <person name="Urmite Genomes Urmite Genomes"/>
        </authorList>
    </citation>
    <scope>NUCLEOTIDE SEQUENCE [LARGE SCALE GENOMIC DNA]</scope>
    <source>
        <strain evidence="3 4">Oc5</strain>
    </source>
</reference>
<organism evidence="3 4">
    <name type="scientific">Oceanobacillus oncorhynchi</name>
    <dbReference type="NCBI Taxonomy" id="545501"/>
    <lineage>
        <taxon>Bacteria</taxon>
        <taxon>Bacillati</taxon>
        <taxon>Bacillota</taxon>
        <taxon>Bacilli</taxon>
        <taxon>Bacillales</taxon>
        <taxon>Bacillaceae</taxon>
        <taxon>Oceanobacillus</taxon>
    </lineage>
</organism>
<accession>A0A0A1MP34</accession>
<dbReference type="InterPro" id="IPR028098">
    <property type="entry name" value="Glyco_trans_4-like_N"/>
</dbReference>
<dbReference type="AlphaFoldDB" id="A0A0A1MP34"/>
<dbReference type="GO" id="GO:0016757">
    <property type="term" value="F:glycosyltransferase activity"/>
    <property type="evidence" value="ECO:0007669"/>
    <property type="project" value="InterPro"/>
</dbReference>
<evidence type="ECO:0000313" key="4">
    <source>
        <dbReference type="Proteomes" id="UP000040453"/>
    </source>
</evidence>
<dbReference type="Pfam" id="PF13439">
    <property type="entry name" value="Glyco_transf_4"/>
    <property type="match status" value="1"/>
</dbReference>
<feature type="domain" description="Glycosyltransferase subfamily 4-like N-terminal" evidence="2">
    <location>
        <begin position="17"/>
        <end position="172"/>
    </location>
</feature>
<keyword evidence="4" id="KW-1185">Reference proteome</keyword>
<dbReference type="EMBL" id="CDGG01000001">
    <property type="protein sequence ID" value="CEI80821.1"/>
    <property type="molecule type" value="Genomic_DNA"/>
</dbReference>
<dbReference type="CDD" id="cd03811">
    <property type="entry name" value="GT4_GT28_WabH-like"/>
    <property type="match status" value="1"/>
</dbReference>
<dbReference type="STRING" id="545501.BN997_00631"/>
<proteinExistence type="predicted"/>
<sequence>MGEKKKIFFFIYQLGSGGAARTMLNLLNNMDLEQFEPTLITLNYEGDYEKYLKKEITFIKLPTRRLRSGIIPFSKIIKKEKPDIVFSTIPNYNLIAIAARLLSGHKAKNIVREAALLGTEGKRNTNLKIYGLAYRFSKKVVALSEGVRQNIIQNYKVNPKKVQVIYNPVDVENIESLMKQGEIAEEYQSIFHDPKEKVIITAGRLVDDKDQATLIQAFAKVRKNISASLVILGEGELEEKLKKQVKALHLEDAVFFAGFQENPYVYFNQADIFVLSSKREGFGHVLTEALAARIPIISTDARPGAAEVLDNGKYGVITPVGDADALAAQMEDALHWDDEKRNQVTEKGWERAVSFRAEKIVKEYEKLFKQTIDQ</sequence>
<dbReference type="Pfam" id="PF00534">
    <property type="entry name" value="Glycos_transf_1"/>
    <property type="match status" value="1"/>
</dbReference>
<name>A0A0A1MP34_9BACI</name>
<protein>
    <submittedName>
        <fullName evidence="3">N-acetylgalactosamine-N, N'-diacetylbacillosaminyl-diphospho-undecaprenol 4-alpha-N-acetylgalactosaminyltransferase</fullName>
    </submittedName>
</protein>
<dbReference type="PANTHER" id="PTHR12526">
    <property type="entry name" value="GLYCOSYLTRANSFERASE"/>
    <property type="match status" value="1"/>
</dbReference>
<dbReference type="Gene3D" id="3.40.50.2000">
    <property type="entry name" value="Glycogen Phosphorylase B"/>
    <property type="match status" value="2"/>
</dbReference>
<dbReference type="Proteomes" id="UP000040453">
    <property type="component" value="Unassembled WGS sequence"/>
</dbReference>
<dbReference type="RefSeq" id="WP_042529590.1">
    <property type="nucleotide sequence ID" value="NZ_CDGG01000001.1"/>
</dbReference>
<keyword evidence="3" id="KW-0808">Transferase</keyword>
<feature type="domain" description="Glycosyl transferase family 1" evidence="1">
    <location>
        <begin position="186"/>
        <end position="348"/>
    </location>
</feature>